<evidence type="ECO:0000313" key="2">
    <source>
        <dbReference type="EMBL" id="AOW04878.1"/>
    </source>
</evidence>
<proteinExistence type="predicted"/>
<dbReference type="RefSeq" id="XP_503483.1">
    <property type="nucleotide sequence ID" value="XM_503483.1"/>
</dbReference>
<reference evidence="3 5" key="2">
    <citation type="submission" date="2018-07" db="EMBL/GenBank/DDBJ databases">
        <title>Draft Genome Assemblies for Five Robust Yarrowia lipolytica Strains Exhibiting High Lipid Production and Pentose Sugar Utilization and Sugar Alcohol Secretion from Undetoxified Lignocellulosic Biomass Hydrolysates.</title>
        <authorList>
            <consortium name="DOE Joint Genome Institute"/>
            <person name="Walker C."/>
            <person name="Ryu S."/>
            <person name="Na H."/>
            <person name="Zane M."/>
            <person name="LaButti K."/>
            <person name="Lipzen A."/>
            <person name="Haridas S."/>
            <person name="Barry K."/>
            <person name="Grigoriev I.V."/>
            <person name="Quarterman J."/>
            <person name="Slininger P."/>
            <person name="Dien B."/>
            <person name="Trinh C.T."/>
        </authorList>
    </citation>
    <scope>NUCLEOTIDE SEQUENCE [LARGE SCALE GENOMIC DNA]</scope>
    <source>
        <strain evidence="3 5">YB392</strain>
    </source>
</reference>
<feature type="region of interest" description="Disordered" evidence="1">
    <location>
        <begin position="287"/>
        <end position="352"/>
    </location>
</feature>
<evidence type="ECO:0000256" key="1">
    <source>
        <dbReference type="SAM" id="MobiDB-lite"/>
    </source>
</evidence>
<dbReference type="Proteomes" id="UP000256601">
    <property type="component" value="Unassembled WGS sequence"/>
</dbReference>
<evidence type="ECO:0000313" key="5">
    <source>
        <dbReference type="Proteomes" id="UP000256601"/>
    </source>
</evidence>
<evidence type="ECO:0000313" key="3">
    <source>
        <dbReference type="EMBL" id="RDW29142.1"/>
    </source>
</evidence>
<feature type="compositionally biased region" description="Low complexity" evidence="1">
    <location>
        <begin position="30"/>
        <end position="49"/>
    </location>
</feature>
<dbReference type="OrthoDB" id="4091685at2759"/>
<dbReference type="VEuPathDB" id="FungiDB:YALI0_E03080g"/>
<dbReference type="AlphaFoldDB" id="A0A1H6Q0Z3"/>
<sequence>MDPASALAQKLASLKHLTSNIPPGYYVIDTSSPSRSRSSTTPSSSASAANAIQEEDDDEGSGFAYINPELSGTTQSGRVPPISGLATESPEDLKSEKEESKKVSYTFEMFCEDFDPTDDTIRRLFELMMVELANKREALVHKPAAGSIRKRFGSMSNLQMSASYHGYHSQSTGNLRHSYAGPPAPVFQGFHSGQSSVSGSFIPGSYVPPGSIPSSHAGSVSGSMAGSIPGSGYHTPNHPYLSSLTPIHQENDTVPQVVTGFAGSRNISSPQLASSTSNISSRMSRAFERAGSSGHNMPSSSNNPSHTNLSVLSTGSAATGPPSPSQSSPVYVPMKSPKSAVSLNPDPRRMSQSDAWMPYAGLSARARANFGSGGRFSVTSSVSDGDAFDRMKEAEASDRSE</sequence>
<gene>
    <name evidence="3" type="ORF">B0I71DRAFT_156329</name>
    <name evidence="2" type="ORF">YALI1_E03651g</name>
</gene>
<name>A0A1H6Q0Z3_YARLL</name>
<dbReference type="VEuPathDB" id="FungiDB:YALI1_E03651g"/>
<dbReference type="EMBL" id="KZ858947">
    <property type="protein sequence ID" value="RDW29142.1"/>
    <property type="molecule type" value="Genomic_DNA"/>
</dbReference>
<accession>A0A1H6Q0Z3</accession>
<feature type="compositionally biased region" description="Basic and acidic residues" evidence="1">
    <location>
        <begin position="387"/>
        <end position="401"/>
    </location>
</feature>
<dbReference type="KEGG" id="yli:2912128"/>
<organism evidence="2 4">
    <name type="scientific">Yarrowia lipolytica</name>
    <name type="common">Candida lipolytica</name>
    <dbReference type="NCBI Taxonomy" id="4952"/>
    <lineage>
        <taxon>Eukaryota</taxon>
        <taxon>Fungi</taxon>
        <taxon>Dikarya</taxon>
        <taxon>Ascomycota</taxon>
        <taxon>Saccharomycotina</taxon>
        <taxon>Dipodascomycetes</taxon>
        <taxon>Dipodascales</taxon>
        <taxon>Dipodascales incertae sedis</taxon>
        <taxon>Yarrowia</taxon>
    </lineage>
</organism>
<dbReference type="EMBL" id="CP017557">
    <property type="protein sequence ID" value="AOW04878.1"/>
    <property type="molecule type" value="Genomic_DNA"/>
</dbReference>
<evidence type="ECO:0000313" key="4">
    <source>
        <dbReference type="Proteomes" id="UP000182444"/>
    </source>
</evidence>
<reference evidence="2 4" key="1">
    <citation type="journal article" date="2016" name="PLoS ONE">
        <title>Sequence Assembly of Yarrowia lipolytica Strain W29/CLIB89 Shows Transposable Element Diversity.</title>
        <authorList>
            <person name="Magnan C."/>
            <person name="Yu J."/>
            <person name="Chang I."/>
            <person name="Jahn E."/>
            <person name="Kanomata Y."/>
            <person name="Wu J."/>
            <person name="Zeller M."/>
            <person name="Oakes M."/>
            <person name="Baldi P."/>
            <person name="Sandmeyer S."/>
        </authorList>
    </citation>
    <scope>NUCLEOTIDE SEQUENCE [LARGE SCALE GENOMIC DNA]</scope>
    <source>
        <strain evidence="2">CLIB89</strain>
        <strain evidence="4">CLIB89(W29)</strain>
    </source>
</reference>
<protein>
    <submittedName>
        <fullName evidence="2">Uncharacterized protein</fullName>
    </submittedName>
</protein>
<feature type="compositionally biased region" description="Low complexity" evidence="1">
    <location>
        <begin position="291"/>
        <end position="329"/>
    </location>
</feature>
<feature type="region of interest" description="Disordered" evidence="1">
    <location>
        <begin position="370"/>
        <end position="401"/>
    </location>
</feature>
<dbReference type="Proteomes" id="UP000182444">
    <property type="component" value="Chromosome 1E"/>
</dbReference>
<dbReference type="GeneID" id="2912128"/>
<feature type="region of interest" description="Disordered" evidence="1">
    <location>
        <begin position="20"/>
        <end position="99"/>
    </location>
</feature>